<keyword evidence="3" id="KW-1185">Reference proteome</keyword>
<evidence type="ECO:0000259" key="1">
    <source>
        <dbReference type="Pfam" id="PF13468"/>
    </source>
</evidence>
<dbReference type="InterPro" id="IPR029068">
    <property type="entry name" value="Glyas_Bleomycin-R_OHBP_Dase"/>
</dbReference>
<dbReference type="PANTHER" id="PTHR40265:SF1">
    <property type="entry name" value="GLYOXALASE-LIKE DOMAIN-CONTAINING PROTEIN"/>
    <property type="match status" value="1"/>
</dbReference>
<dbReference type="PANTHER" id="PTHR40265">
    <property type="entry name" value="BLL2707 PROTEIN"/>
    <property type="match status" value="1"/>
</dbReference>
<sequence>MGTLIPVVDHAVINVADQLDETRELFGHLGFQLTPRGHHSLGSSNHLAIFGENYVELLGYETANADKRRELWTAPLGLAGLVWKTTDADEVYRRLRSVGLAGDPPASFFRPVALSDGSRPEARFRTVRLAAERVNNGRSFFCQHDTPELVWRPEWRVHPNGVTNIIGFVIAAADPAAVAGVYGTLFDPRLIQSDDQGGYLLAAGKTRVRFITPERANTLYGPVPLGENGAERMVALEFAVSSLPGSAAWFQRRRIETLPRSPQELLIPAAHAFNVALLFRAE</sequence>
<dbReference type="EMBL" id="WUBS01000002">
    <property type="protein sequence ID" value="NDL61680.1"/>
    <property type="molecule type" value="Genomic_DNA"/>
</dbReference>
<protein>
    <submittedName>
        <fullName evidence="2">VOC family protein</fullName>
    </submittedName>
</protein>
<reference evidence="2 3" key="1">
    <citation type="submission" date="2019-12" db="EMBL/GenBank/DDBJ databases">
        <authorList>
            <person name="Lee S.D."/>
        </authorList>
    </citation>
    <scope>NUCLEOTIDE SEQUENCE [LARGE SCALE GENOMIC DNA]</scope>
    <source>
        <strain evidence="2 3">SAP-6</strain>
    </source>
</reference>
<dbReference type="InterPro" id="IPR025870">
    <property type="entry name" value="Glyoxalase-like_dom"/>
</dbReference>
<evidence type="ECO:0000313" key="3">
    <source>
        <dbReference type="Proteomes" id="UP000461443"/>
    </source>
</evidence>
<gene>
    <name evidence="2" type="ORF">GRH90_02730</name>
</gene>
<feature type="domain" description="Glyoxalase-like" evidence="1">
    <location>
        <begin position="8"/>
        <end position="185"/>
    </location>
</feature>
<dbReference type="Gene3D" id="3.10.180.10">
    <property type="entry name" value="2,3-Dihydroxybiphenyl 1,2-Dioxygenase, domain 1"/>
    <property type="match status" value="1"/>
</dbReference>
<comment type="caution">
    <text evidence="2">The sequence shown here is derived from an EMBL/GenBank/DDBJ whole genome shotgun (WGS) entry which is preliminary data.</text>
</comment>
<accession>A0A845SA98</accession>
<name>A0A845SA98_9GAMM</name>
<reference evidence="2 3" key="2">
    <citation type="submission" date="2020-02" db="EMBL/GenBank/DDBJ databases">
        <title>The new genus of Enterobacteriales.</title>
        <authorList>
            <person name="Kim I.S."/>
        </authorList>
    </citation>
    <scope>NUCLEOTIDE SEQUENCE [LARGE SCALE GENOMIC DNA]</scope>
    <source>
        <strain evidence="2 3">SAP-6</strain>
    </source>
</reference>
<organism evidence="2 3">
    <name type="scientific">Acerihabitans arboris</name>
    <dbReference type="NCBI Taxonomy" id="2691583"/>
    <lineage>
        <taxon>Bacteria</taxon>
        <taxon>Pseudomonadati</taxon>
        <taxon>Pseudomonadota</taxon>
        <taxon>Gammaproteobacteria</taxon>
        <taxon>Enterobacterales</taxon>
        <taxon>Pectobacteriaceae</taxon>
        <taxon>Acerihabitans</taxon>
    </lineage>
</organism>
<dbReference type="SUPFAM" id="SSF54593">
    <property type="entry name" value="Glyoxalase/Bleomycin resistance protein/Dihydroxybiphenyl dioxygenase"/>
    <property type="match status" value="1"/>
</dbReference>
<evidence type="ECO:0000313" key="2">
    <source>
        <dbReference type="EMBL" id="NDL61680.1"/>
    </source>
</evidence>
<dbReference type="RefSeq" id="WP_162364368.1">
    <property type="nucleotide sequence ID" value="NZ_WUBS01000002.1"/>
</dbReference>
<dbReference type="Proteomes" id="UP000461443">
    <property type="component" value="Unassembled WGS sequence"/>
</dbReference>
<dbReference type="Pfam" id="PF13468">
    <property type="entry name" value="Glyoxalase_3"/>
    <property type="match status" value="1"/>
</dbReference>
<proteinExistence type="predicted"/>
<dbReference type="AlphaFoldDB" id="A0A845SA98"/>